<dbReference type="Pfam" id="PF05954">
    <property type="entry name" value="Phage_GPD"/>
    <property type="match status" value="1"/>
</dbReference>
<dbReference type="Proteomes" id="UP000199011">
    <property type="component" value="Unassembled WGS sequence"/>
</dbReference>
<evidence type="ECO:0008006" key="4">
    <source>
        <dbReference type="Google" id="ProtNLM"/>
    </source>
</evidence>
<name>A0A1I5AWE8_9GAMM</name>
<accession>A0A1I5AWE8</accession>
<dbReference type="STRING" id="53341.SAMN05421579_11450"/>
<evidence type="ECO:0000313" key="2">
    <source>
        <dbReference type="EMBL" id="SFN66767.1"/>
    </source>
</evidence>
<organism evidence="2 3">
    <name type="scientific">Xenorhabdus japonica</name>
    <dbReference type="NCBI Taxonomy" id="53341"/>
    <lineage>
        <taxon>Bacteria</taxon>
        <taxon>Pseudomonadati</taxon>
        <taxon>Pseudomonadota</taxon>
        <taxon>Gammaproteobacteria</taxon>
        <taxon>Enterobacterales</taxon>
        <taxon>Morganellaceae</taxon>
        <taxon>Xenorhabdus</taxon>
    </lineage>
</organism>
<sequence length="238" mass="26657">MHIDQTNESDVSFLTRIAKQEGAIASVKNGELLFVRQGQNKTASGQDIPPVLIIRQSGDNHRFSLSDREAYTSVVAQWQDTRIAIKQTVKLKRAESKSGKVEIIVEYRSSESKSLGKNAYQKDKNKTTTAQQESASYLTGTQENVLTLSRVYSNKENAERAAKAVWEKMQRGAAQFSITLAKGCADIYPETPIQLKDFKPEIDGTHWTLVKVTHNLNDSGFTTSLDLEIKIDDVEIKY</sequence>
<evidence type="ECO:0000313" key="3">
    <source>
        <dbReference type="Proteomes" id="UP000199011"/>
    </source>
</evidence>
<proteinExistence type="predicted"/>
<dbReference type="AlphaFoldDB" id="A0A1I5AWE8"/>
<keyword evidence="3" id="KW-1185">Reference proteome</keyword>
<protein>
    <recommendedName>
        <fullName evidence="4">Phage protein D</fullName>
    </recommendedName>
</protein>
<gene>
    <name evidence="2" type="ORF">SAMN05421579_11450</name>
</gene>
<dbReference type="EMBL" id="FOVO01000014">
    <property type="protein sequence ID" value="SFN66767.1"/>
    <property type="molecule type" value="Genomic_DNA"/>
</dbReference>
<reference evidence="3" key="1">
    <citation type="submission" date="2016-10" db="EMBL/GenBank/DDBJ databases">
        <authorList>
            <person name="Varghese N."/>
            <person name="Submissions S."/>
        </authorList>
    </citation>
    <scope>NUCLEOTIDE SEQUENCE [LARGE SCALE GENOMIC DNA]</scope>
    <source>
        <strain evidence="3">DSM 16522</strain>
    </source>
</reference>
<feature type="region of interest" description="Disordered" evidence="1">
    <location>
        <begin position="115"/>
        <end position="135"/>
    </location>
</feature>
<evidence type="ECO:0000256" key="1">
    <source>
        <dbReference type="SAM" id="MobiDB-lite"/>
    </source>
</evidence>